<dbReference type="InterPro" id="IPR017853">
    <property type="entry name" value="GH"/>
</dbReference>
<comment type="caution">
    <text evidence="3">The sequence shown here is derived from an EMBL/GenBank/DDBJ whole genome shotgun (WGS) entry which is preliminary data.</text>
</comment>
<evidence type="ECO:0000259" key="2">
    <source>
        <dbReference type="SMART" id="SM00642"/>
    </source>
</evidence>
<gene>
    <name evidence="3" type="ORF">HKBW3S42_00546</name>
</gene>
<accession>A0A6V8Q951</accession>
<keyword evidence="1" id="KW-1133">Transmembrane helix</keyword>
<reference evidence="3 4" key="1">
    <citation type="journal article" date="2020" name="Front. Microbiol.">
        <title>Single-cell genomics of novel Actinobacteria with the Wood-Ljungdahl pathway discovered in a serpentinizing system.</title>
        <authorList>
            <person name="Merino N."/>
            <person name="Kawai M."/>
            <person name="Boyd E.S."/>
            <person name="Colman D.R."/>
            <person name="McGlynn S.E."/>
            <person name="Nealson K.H."/>
            <person name="Kurokawa K."/>
            <person name="Hongoh Y."/>
        </authorList>
    </citation>
    <scope>NUCLEOTIDE SEQUENCE [LARGE SCALE GENOMIC DNA]</scope>
    <source>
        <strain evidence="3 4">S42</strain>
    </source>
</reference>
<protein>
    <recommendedName>
        <fullName evidence="2">Glycosyl hydrolase family 13 catalytic domain-containing protein</fullName>
    </recommendedName>
</protein>
<dbReference type="GO" id="GO:0005975">
    <property type="term" value="P:carbohydrate metabolic process"/>
    <property type="evidence" value="ECO:0007669"/>
    <property type="project" value="InterPro"/>
</dbReference>
<dbReference type="PANTHER" id="PTHR47786">
    <property type="entry name" value="ALPHA-1,4-GLUCAN:MALTOSE-1-PHOSPHATE MALTOSYLTRANSFERASE"/>
    <property type="match status" value="1"/>
</dbReference>
<feature type="transmembrane region" description="Helical" evidence="1">
    <location>
        <begin position="570"/>
        <end position="589"/>
    </location>
</feature>
<keyword evidence="1" id="KW-0812">Transmembrane</keyword>
<evidence type="ECO:0000313" key="4">
    <source>
        <dbReference type="Proteomes" id="UP000568877"/>
    </source>
</evidence>
<name>A0A6V8Q951_9ACTN</name>
<dbReference type="Gene3D" id="3.20.20.80">
    <property type="entry name" value="Glycosidases"/>
    <property type="match status" value="1"/>
</dbReference>
<evidence type="ECO:0000313" key="3">
    <source>
        <dbReference type="EMBL" id="GFP32240.1"/>
    </source>
</evidence>
<dbReference type="Proteomes" id="UP000568877">
    <property type="component" value="Unassembled WGS sequence"/>
</dbReference>
<dbReference type="AlphaFoldDB" id="A0A6V8Q951"/>
<dbReference type="InterPro" id="IPR006047">
    <property type="entry name" value="GH13_cat_dom"/>
</dbReference>
<dbReference type="PANTHER" id="PTHR47786:SF2">
    <property type="entry name" value="GLYCOSYL HYDROLASE FAMILY 13 CATALYTIC DOMAIN-CONTAINING PROTEIN"/>
    <property type="match status" value="1"/>
</dbReference>
<sequence length="717" mass="82654">MWMPEEESQLRVDNGEIELAFSSNGRWTGLFLCSFRERLGEAYSFIRAVEEDVSFDLQIDGKWLSSQGKPRLRGARKADKGRIFVAEFEWEDLGVELCYFLKGTRVGREVGVANRGSSTIRLTGARLTIPRVQVGEAEACTFEAPGNPYKPRALLLEQLARGLDVEPVEVSPGFYIQRRFGDAPDFAPGLLAIHNRELRLTLMSWYFSWVEPAQLYTRADGNGISLIYEPQVAGWLEPDQNLRFGTQYLQVQRGSWPQALSSFRKFYLEVGVSPPTDISPWTQQTVIYEVHPAQFGGFKGLAQVLPQLKEMGISVLYLMPIWLFNNLKDKLWDGNWTDSGSPYAIRDFHRLDPYLGGEDELRNLVDRAHQLGMKVLLDFVSQGCSLNARYLQEHPQWFERDEQGKMFASHDWNDTYSFDWANPEFQKFMIDFALQHVKKYDIDGFRIDAPHGKEPNWDRNLPYRASASSLGSGEMLKKLRKELKKAKPDSILLCESYGPMFHRDHDMIYDYNAHHMFYRLLLRKITPQEMGTWLEDHFSSLPDGAIRVCFAETHDTRDVNWAAMALRGSLATQALMAIIVACGFVPMVYSGQEERQREYYKRLFSLRHQLPPLVWGKRLFNPVSCSDPNLFSVIRKRGAESVLFIVNLSPHLKTFSCLLPLKKLGVEEESRYSVFEHFKGERVEMKGIKIVQGKELKEMKLALIPFQPHFFTFDRLK</sequence>
<dbReference type="SMART" id="SM00642">
    <property type="entry name" value="Aamy"/>
    <property type="match status" value="1"/>
</dbReference>
<proteinExistence type="predicted"/>
<organism evidence="3 4">
    <name type="scientific">Candidatus Hakubella thermalkaliphila</name>
    <dbReference type="NCBI Taxonomy" id="2754717"/>
    <lineage>
        <taxon>Bacteria</taxon>
        <taxon>Bacillati</taxon>
        <taxon>Actinomycetota</taxon>
        <taxon>Actinomycetota incertae sedis</taxon>
        <taxon>Candidatus Hakubellales</taxon>
        <taxon>Candidatus Hakubellaceae</taxon>
        <taxon>Candidatus Hakubella</taxon>
    </lineage>
</organism>
<dbReference type="EMBL" id="BLSA01000047">
    <property type="protein sequence ID" value="GFP32240.1"/>
    <property type="molecule type" value="Genomic_DNA"/>
</dbReference>
<evidence type="ECO:0000256" key="1">
    <source>
        <dbReference type="SAM" id="Phobius"/>
    </source>
</evidence>
<dbReference type="SUPFAM" id="SSF51445">
    <property type="entry name" value="(Trans)glycosidases"/>
    <property type="match status" value="1"/>
</dbReference>
<dbReference type="Pfam" id="PF00128">
    <property type="entry name" value="Alpha-amylase"/>
    <property type="match status" value="1"/>
</dbReference>
<feature type="domain" description="Glycosyl hydrolase family 13 catalytic" evidence="2">
    <location>
        <begin position="289"/>
        <end position="607"/>
    </location>
</feature>
<keyword evidence="1" id="KW-0472">Membrane</keyword>